<dbReference type="PROSITE" id="PS50820">
    <property type="entry name" value="LCCL"/>
    <property type="match status" value="1"/>
</dbReference>
<dbReference type="InParanoid" id="A0A136J8I3"/>
<evidence type="ECO:0000256" key="2">
    <source>
        <dbReference type="SAM" id="Phobius"/>
    </source>
</evidence>
<dbReference type="InterPro" id="IPR051957">
    <property type="entry name" value="CRISP-LCCL_domain"/>
</dbReference>
<feature type="transmembrane region" description="Helical" evidence="2">
    <location>
        <begin position="495"/>
        <end position="514"/>
    </location>
</feature>
<keyword evidence="5" id="KW-1185">Reference proteome</keyword>
<feature type="transmembrane region" description="Helical" evidence="2">
    <location>
        <begin position="421"/>
        <end position="441"/>
    </location>
</feature>
<sequence>MSKATNPREQVRALPSGTANSSSAPLNRPDAESFRTNDVDETDDSERLPQHALAQDGQDRKRWQWVPQPARTAGSKAANWLRGPAEPKDWKITPLLPSVQHAPIKLLDKFVPRHKHRVWLFTALCAAWILTFSLVMWSGKKVADIPYWGQPQDIACGAYYWSRNNDCGLDGMSCRPFESSGFPFRCPANCASYRTLNPRAVGKQEVVYAPFIIGGPSENNATAVYRGDSYICGAAVHAGIISNAKGGCGVVSKTGAGSNFAASTANGISSFGFDSYFPLTYVFTKADCSAYDPRWALLGVSVAFTTVLGLFTTSSAAFFFATFIIAFWQVGLASDPPSTGNTVAVFTDVLGKFLPAMFFAWVFYDKMGVRRTLHGLTAQVEKVVLWLGGLWVGALTNYTFDFIPISRLTGHDLQQQPGAKAALSIIVIVLFCIICSQIWFFQQEGRLVKHLQLYGLFILTIVVCLVLPNLNLRIHHYILALLLLPGTSMQTRPSLLYQGILLGLFINGIARWGFDPFLQTSFALQGDAQLGTALPVLLPPSINTSLAQIEFTWQTPPSPSIDGISILVNDVERFRGYFDDPANSKFVWTRKNVSDVAISNGSSSGSGNISLANNAGHAGYNEYFRFGWMQGSSDYDYTKAGTWDAQMNWVPMESGPSKIKPRGLGPDGTQRL</sequence>
<evidence type="ECO:0000256" key="1">
    <source>
        <dbReference type="SAM" id="MobiDB-lite"/>
    </source>
</evidence>
<feature type="transmembrane region" description="Helical" evidence="2">
    <location>
        <begin position="340"/>
        <end position="363"/>
    </location>
</feature>
<keyword evidence="2" id="KW-0472">Membrane</keyword>
<feature type="transmembrane region" description="Helical" evidence="2">
    <location>
        <begin position="118"/>
        <end position="137"/>
    </location>
</feature>
<evidence type="ECO:0000259" key="3">
    <source>
        <dbReference type="PROSITE" id="PS50820"/>
    </source>
</evidence>
<dbReference type="PANTHER" id="PTHR31331">
    <property type="entry name" value="LCCL DOMAIN PROTEIN (AFU_ORTHOLOGUE AFUA_5G08630)"/>
    <property type="match status" value="1"/>
</dbReference>
<dbReference type="InterPro" id="IPR004043">
    <property type="entry name" value="LCCL"/>
</dbReference>
<feature type="compositionally biased region" description="Basic and acidic residues" evidence="1">
    <location>
        <begin position="29"/>
        <end position="38"/>
    </location>
</feature>
<reference evidence="5" key="1">
    <citation type="submission" date="2016-02" db="EMBL/GenBank/DDBJ databases">
        <title>Draft genome sequence of Microdochium bolleyi, a fungal endophyte of beachgrass.</title>
        <authorList>
            <consortium name="DOE Joint Genome Institute"/>
            <person name="David A.S."/>
            <person name="May G."/>
            <person name="Haridas S."/>
            <person name="Lim J."/>
            <person name="Wang M."/>
            <person name="Labutti K."/>
            <person name="Lipzen A."/>
            <person name="Barry K."/>
            <person name="Grigoriev I.V."/>
        </authorList>
    </citation>
    <scope>NUCLEOTIDE SEQUENCE [LARGE SCALE GENOMIC DNA]</scope>
    <source>
        <strain evidence="5">J235TASD1</strain>
    </source>
</reference>
<dbReference type="OrthoDB" id="441660at2759"/>
<dbReference type="EMBL" id="KQ964248">
    <property type="protein sequence ID" value="KXJ93452.1"/>
    <property type="molecule type" value="Genomic_DNA"/>
</dbReference>
<dbReference type="PANTHER" id="PTHR31331:SF8">
    <property type="entry name" value="LCCL DOMAIN PROTEIN (AFU_ORTHOLOGUE AFUA_5G02970)"/>
    <property type="match status" value="1"/>
</dbReference>
<evidence type="ECO:0000313" key="5">
    <source>
        <dbReference type="Proteomes" id="UP000070501"/>
    </source>
</evidence>
<dbReference type="Gene3D" id="2.170.130.20">
    <property type="entry name" value="LCCL-like domain"/>
    <property type="match status" value="1"/>
</dbReference>
<dbReference type="Proteomes" id="UP000070501">
    <property type="component" value="Unassembled WGS sequence"/>
</dbReference>
<organism evidence="4 5">
    <name type="scientific">Microdochium bolleyi</name>
    <dbReference type="NCBI Taxonomy" id="196109"/>
    <lineage>
        <taxon>Eukaryota</taxon>
        <taxon>Fungi</taxon>
        <taxon>Dikarya</taxon>
        <taxon>Ascomycota</taxon>
        <taxon>Pezizomycotina</taxon>
        <taxon>Sordariomycetes</taxon>
        <taxon>Xylariomycetidae</taxon>
        <taxon>Xylariales</taxon>
        <taxon>Microdochiaceae</taxon>
        <taxon>Microdochium</taxon>
    </lineage>
</organism>
<dbReference type="FunCoup" id="A0A136J8I3">
    <property type="interactions" value="7"/>
</dbReference>
<dbReference type="Pfam" id="PF03815">
    <property type="entry name" value="LCCL"/>
    <property type="match status" value="1"/>
</dbReference>
<feature type="transmembrane region" description="Helical" evidence="2">
    <location>
        <begin position="383"/>
        <end position="400"/>
    </location>
</feature>
<accession>A0A136J8I3</accession>
<name>A0A136J8I3_9PEZI</name>
<proteinExistence type="predicted"/>
<feature type="transmembrane region" description="Helical" evidence="2">
    <location>
        <begin position="453"/>
        <end position="474"/>
    </location>
</feature>
<protein>
    <submittedName>
        <fullName evidence="4">LCCL domain-containing protein</fullName>
    </submittedName>
</protein>
<gene>
    <name evidence="4" type="ORF">Micbo1qcDRAFT_161465</name>
</gene>
<dbReference type="SUPFAM" id="SSF69848">
    <property type="entry name" value="LCCL domain"/>
    <property type="match status" value="1"/>
</dbReference>
<dbReference type="STRING" id="196109.A0A136J8I3"/>
<dbReference type="SMART" id="SM00603">
    <property type="entry name" value="LCCL"/>
    <property type="match status" value="1"/>
</dbReference>
<feature type="region of interest" description="Disordered" evidence="1">
    <location>
        <begin position="1"/>
        <end position="63"/>
    </location>
</feature>
<keyword evidence="2" id="KW-0812">Transmembrane</keyword>
<feature type="domain" description="LCCL" evidence="3">
    <location>
        <begin position="186"/>
        <end position="270"/>
    </location>
</feature>
<keyword evidence="2" id="KW-1133">Transmembrane helix</keyword>
<evidence type="ECO:0000313" key="4">
    <source>
        <dbReference type="EMBL" id="KXJ93452.1"/>
    </source>
</evidence>
<feature type="transmembrane region" description="Helical" evidence="2">
    <location>
        <begin position="295"/>
        <end position="328"/>
    </location>
</feature>
<dbReference type="AlphaFoldDB" id="A0A136J8I3"/>
<dbReference type="InterPro" id="IPR036609">
    <property type="entry name" value="LCCL_sf"/>
</dbReference>